<evidence type="ECO:0000259" key="1">
    <source>
        <dbReference type="PROSITE" id="PS50801"/>
    </source>
</evidence>
<dbReference type="Pfam" id="PF01740">
    <property type="entry name" value="STAS"/>
    <property type="match status" value="1"/>
</dbReference>
<reference evidence="2 3" key="1">
    <citation type="submission" date="2023-08" db="EMBL/GenBank/DDBJ databases">
        <title>Helicovermis profunda gen. nov., sp. nov., a novel mesophilic, fermentative bacterium within the Bacillota from a deep-sea hydrothermal vent chimney.</title>
        <authorList>
            <person name="Miyazaki U."/>
            <person name="Mizutani D."/>
            <person name="Hashimoto Y."/>
            <person name="Tame A."/>
            <person name="Sawayama S."/>
            <person name="Miyazaki J."/>
            <person name="Takai K."/>
            <person name="Nakagawa S."/>
        </authorList>
    </citation>
    <scope>NUCLEOTIDE SEQUENCE [LARGE SCALE GENOMIC DNA]</scope>
    <source>
        <strain evidence="2 3">S502</strain>
    </source>
</reference>
<dbReference type="Proteomes" id="UP001321786">
    <property type="component" value="Chromosome"/>
</dbReference>
<name>A0AAU9E8T2_9FIRM</name>
<dbReference type="InterPro" id="IPR036513">
    <property type="entry name" value="STAS_dom_sf"/>
</dbReference>
<dbReference type="InterPro" id="IPR002645">
    <property type="entry name" value="STAS_dom"/>
</dbReference>
<sequence length="105" mass="12092">MIKTIENDAIYIKMQKDLVAPNISEFKSKIVDFLEDNEDESEDLDEVILNLSEIDNIDSMGVTFVVGLYKSVVKEGKSFRIEGCSDDIKQLFKLMKLDEFFDIDE</sequence>
<feature type="domain" description="STAS" evidence="1">
    <location>
        <begin position="1"/>
        <end position="105"/>
    </location>
</feature>
<dbReference type="Gene3D" id="3.30.750.24">
    <property type="entry name" value="STAS domain"/>
    <property type="match status" value="1"/>
</dbReference>
<proteinExistence type="predicted"/>
<evidence type="ECO:0000313" key="2">
    <source>
        <dbReference type="EMBL" id="BEP29863.1"/>
    </source>
</evidence>
<accession>A0AAU9E8T2</accession>
<dbReference type="KEGG" id="hprf:HLPR_21940"/>
<dbReference type="RefSeq" id="WP_338535474.1">
    <property type="nucleotide sequence ID" value="NZ_AP028654.1"/>
</dbReference>
<dbReference type="SUPFAM" id="SSF52091">
    <property type="entry name" value="SpoIIaa-like"/>
    <property type="match status" value="1"/>
</dbReference>
<dbReference type="EMBL" id="AP028654">
    <property type="protein sequence ID" value="BEP29863.1"/>
    <property type="molecule type" value="Genomic_DNA"/>
</dbReference>
<gene>
    <name evidence="2" type="ORF">HLPR_21940</name>
</gene>
<organism evidence="2 3">
    <name type="scientific">Helicovermis profundi</name>
    <dbReference type="NCBI Taxonomy" id="3065157"/>
    <lineage>
        <taxon>Bacteria</taxon>
        <taxon>Bacillati</taxon>
        <taxon>Bacillota</taxon>
        <taxon>Clostridia</taxon>
        <taxon>Helicovermis</taxon>
    </lineage>
</organism>
<dbReference type="CDD" id="cd07043">
    <property type="entry name" value="STAS_anti-anti-sigma_factors"/>
    <property type="match status" value="1"/>
</dbReference>
<keyword evidence="3" id="KW-1185">Reference proteome</keyword>
<dbReference type="AlphaFoldDB" id="A0AAU9E8T2"/>
<protein>
    <recommendedName>
        <fullName evidence="1">STAS domain-containing protein</fullName>
    </recommendedName>
</protein>
<dbReference type="PROSITE" id="PS50801">
    <property type="entry name" value="STAS"/>
    <property type="match status" value="1"/>
</dbReference>
<evidence type="ECO:0000313" key="3">
    <source>
        <dbReference type="Proteomes" id="UP001321786"/>
    </source>
</evidence>